<feature type="domain" description="CBS" evidence="4">
    <location>
        <begin position="5"/>
        <end position="63"/>
    </location>
</feature>
<dbReference type="Gene3D" id="3.10.580.10">
    <property type="entry name" value="CBS-domain"/>
    <property type="match status" value="1"/>
</dbReference>
<evidence type="ECO:0000259" key="4">
    <source>
        <dbReference type="PROSITE" id="PS51371"/>
    </source>
</evidence>
<dbReference type="Pfam" id="PF03102">
    <property type="entry name" value="NeuB"/>
    <property type="match status" value="1"/>
</dbReference>
<dbReference type="InterPro" id="IPR057736">
    <property type="entry name" value="SAF_PseI/NeuA/NeuB"/>
</dbReference>
<dbReference type="InterPro" id="IPR036732">
    <property type="entry name" value="AFP_Neu5c_C_sf"/>
</dbReference>
<evidence type="ECO:0000256" key="2">
    <source>
        <dbReference type="PROSITE-ProRule" id="PRU00703"/>
    </source>
</evidence>
<dbReference type="SUPFAM" id="SSF54631">
    <property type="entry name" value="CBS-domain pair"/>
    <property type="match status" value="1"/>
</dbReference>
<dbReference type="SUPFAM" id="SSF51658">
    <property type="entry name" value="Xylose isomerase-like"/>
    <property type="match status" value="1"/>
</dbReference>
<dbReference type="CDD" id="cd11615">
    <property type="entry name" value="SAF_NeuB_like"/>
    <property type="match status" value="1"/>
</dbReference>
<dbReference type="InterPro" id="IPR046342">
    <property type="entry name" value="CBS_dom_sf"/>
</dbReference>
<dbReference type="InterPro" id="IPR000644">
    <property type="entry name" value="CBS_dom"/>
</dbReference>
<evidence type="ECO:0000259" key="3">
    <source>
        <dbReference type="PROSITE" id="PS50844"/>
    </source>
</evidence>
<dbReference type="InterPro" id="IPR036237">
    <property type="entry name" value="Xyl_isomerase-like_sf"/>
</dbReference>
<reference evidence="5 6" key="1">
    <citation type="submission" date="2019-04" db="EMBL/GenBank/DDBJ databases">
        <title>Genome sequence of strain 7209-2.</title>
        <authorList>
            <person name="Gao J."/>
            <person name="Sun J."/>
        </authorList>
    </citation>
    <scope>NUCLEOTIDE SEQUENCE [LARGE SCALE GENOMIC DNA]</scope>
    <source>
        <strain evidence="5 6">7209-2</strain>
    </source>
</reference>
<feature type="domain" description="AFP-like" evidence="3">
    <location>
        <begin position="405"/>
        <end position="463"/>
    </location>
</feature>
<dbReference type="PANTHER" id="PTHR42966">
    <property type="entry name" value="N-ACETYLNEURAMINATE SYNTHASE"/>
    <property type="match status" value="1"/>
</dbReference>
<accession>A0ABY2QRM1</accession>
<dbReference type="InterPro" id="IPR013785">
    <property type="entry name" value="Aldolase_TIM"/>
</dbReference>
<dbReference type="Gene3D" id="3.20.20.150">
    <property type="entry name" value="Divalent-metal-dependent TIM barrel enzymes"/>
    <property type="match status" value="1"/>
</dbReference>
<keyword evidence="1 2" id="KW-0129">CBS domain</keyword>
<dbReference type="Proteomes" id="UP000309667">
    <property type="component" value="Unassembled WGS sequence"/>
</dbReference>
<dbReference type="PROSITE" id="PS50844">
    <property type="entry name" value="AFP_LIKE"/>
    <property type="match status" value="1"/>
</dbReference>
<dbReference type="Pfam" id="PF01261">
    <property type="entry name" value="AP_endonuc_2"/>
    <property type="match status" value="1"/>
</dbReference>
<dbReference type="SMART" id="SM00858">
    <property type="entry name" value="SAF"/>
    <property type="match status" value="1"/>
</dbReference>
<dbReference type="SUPFAM" id="SSF51269">
    <property type="entry name" value="AFP III-like domain"/>
    <property type="match status" value="1"/>
</dbReference>
<keyword evidence="6" id="KW-1185">Reference proteome</keyword>
<dbReference type="Gene3D" id="3.20.20.70">
    <property type="entry name" value="Aldolase class I"/>
    <property type="match status" value="1"/>
</dbReference>
<gene>
    <name evidence="5" type="ORF">E9677_22685</name>
</gene>
<name>A0ABY2QRM1_9HYPH</name>
<comment type="caution">
    <text evidence="5">The sequence shown here is derived from an EMBL/GenBank/DDBJ whole genome shotgun (WGS) entry which is preliminary data.</text>
</comment>
<dbReference type="EMBL" id="STGT01000007">
    <property type="protein sequence ID" value="THV10714.1"/>
    <property type="molecule type" value="Genomic_DNA"/>
</dbReference>
<dbReference type="InterPro" id="IPR006190">
    <property type="entry name" value="SAF_AFP_Neu5Ac"/>
</dbReference>
<evidence type="ECO:0000256" key="1">
    <source>
        <dbReference type="ARBA" id="ARBA00023122"/>
    </source>
</evidence>
<dbReference type="InterPro" id="IPR013974">
    <property type="entry name" value="SAF"/>
</dbReference>
<sequence length="752" mass="83999">MIIERNTGKYRVFSEESLRIALEKISSNKSGYLVALSSDGRVEGIITDGDIRRWLSKVDVIDLNVPAISIANTEYVSMPYDTPRSEVAKRLDSRVRIIPLVDEGKHLVAIARTGHADLTIGKHQIGESQPVFIIAEIGNNHNGDVQLAKHLVDLAIEAGADCAKFQMRDMETLYVSRGNASNAAQDLGAQYTLDLLAKYNLSREKLFEIFDYCKAKGIEPLCTPWDEVSLDALEEYGMNGYKVASADLTNHSLLRKMAKTGKTLICSTGMASEAEIRASVELLRAEGAPFALLHVNSTYPTPYKDVNLNYLPRLAEIADCPVGYSGHERGGFVPVAAVALGAKVVEKHFTIDRSMEGNDHKVSLLPEEFKEMVHAVRSTELALGTNGERVVTQGEMMNREVLAKSLHASRDIEAGQIILAADVLVQSPGQGLQPNRMGDLIGKIANRDIKSGTPFFPTDLEDNASKARDYNFPRTWGIPVRWHDYRKMLEATNLSMLEYHLSYKDMDENLEDWFDEVLDIDFTVHAPELFAGDHILDLSSYDEEYRNRSIVELQRVCDVTRRLKIWHGRSSTPVIITNMGGFRTEGFLPKEERDRLYARMEEALSQINSDGVEIIPQTMPPFPWHFGGQSHHNLFMDPDEIAAFCERNGMRICLDVSHSQLACNFHDWSMAEFCRKVGPYTAHLHIVDAKGVDGEGLQIGEGDMDFGAIAGILNETCPNATFVPEIWQGHKNSGAGFWFALDKLEEWFGAKE</sequence>
<dbReference type="InterPro" id="IPR051690">
    <property type="entry name" value="PseI-like"/>
</dbReference>
<dbReference type="PANTHER" id="PTHR42966:SF3">
    <property type="entry name" value="BLR5971 PROTEIN"/>
    <property type="match status" value="1"/>
</dbReference>
<dbReference type="InterPro" id="IPR013022">
    <property type="entry name" value="Xyl_isomerase-like_TIM-brl"/>
</dbReference>
<dbReference type="Pfam" id="PF08666">
    <property type="entry name" value="SAF"/>
    <property type="match status" value="1"/>
</dbReference>
<proteinExistence type="predicted"/>
<evidence type="ECO:0000313" key="6">
    <source>
        <dbReference type="Proteomes" id="UP000309667"/>
    </source>
</evidence>
<dbReference type="SUPFAM" id="SSF51569">
    <property type="entry name" value="Aldolase"/>
    <property type="match status" value="1"/>
</dbReference>
<dbReference type="Gene3D" id="3.90.1210.10">
    <property type="entry name" value="Antifreeze-like/N-acetylneuraminic acid synthase C-terminal domain"/>
    <property type="match status" value="1"/>
</dbReference>
<organism evidence="5 6">
    <name type="scientific">Rhizobium rhizophilum</name>
    <dbReference type="NCBI Taxonomy" id="1850373"/>
    <lineage>
        <taxon>Bacteria</taxon>
        <taxon>Pseudomonadati</taxon>
        <taxon>Pseudomonadota</taxon>
        <taxon>Alphaproteobacteria</taxon>
        <taxon>Hyphomicrobiales</taxon>
        <taxon>Rhizobiaceae</taxon>
        <taxon>Rhizobium/Agrobacterium group</taxon>
        <taxon>Rhizobium</taxon>
    </lineage>
</organism>
<dbReference type="InterPro" id="IPR013132">
    <property type="entry name" value="PseI/NeuA/B-like_N"/>
</dbReference>
<dbReference type="Pfam" id="PF00571">
    <property type="entry name" value="CBS"/>
    <property type="match status" value="1"/>
</dbReference>
<dbReference type="PROSITE" id="PS51371">
    <property type="entry name" value="CBS"/>
    <property type="match status" value="1"/>
</dbReference>
<evidence type="ECO:0000313" key="5">
    <source>
        <dbReference type="EMBL" id="THV10714.1"/>
    </source>
</evidence>
<protein>
    <submittedName>
        <fullName evidence="5">CBS domain-containing protein</fullName>
    </submittedName>
</protein>